<reference evidence="2 3" key="1">
    <citation type="submission" date="2020-04" db="EMBL/GenBank/DDBJ databases">
        <title>MicrobeNet Type strains.</title>
        <authorList>
            <person name="Nicholson A.C."/>
        </authorList>
    </citation>
    <scope>NUCLEOTIDE SEQUENCE [LARGE SCALE GENOMIC DNA]</scope>
    <source>
        <strain evidence="2 3">JCM 3332</strain>
    </source>
</reference>
<evidence type="ECO:0000313" key="2">
    <source>
        <dbReference type="EMBL" id="NKY54946.1"/>
    </source>
</evidence>
<protein>
    <submittedName>
        <fullName evidence="2">Uncharacterized protein</fullName>
    </submittedName>
</protein>
<feature type="region of interest" description="Disordered" evidence="1">
    <location>
        <begin position="35"/>
        <end position="56"/>
    </location>
</feature>
<dbReference type="AlphaFoldDB" id="A0A846Y5X2"/>
<evidence type="ECO:0000256" key="1">
    <source>
        <dbReference type="SAM" id="MobiDB-lite"/>
    </source>
</evidence>
<dbReference type="RefSeq" id="WP_157116147.1">
    <property type="nucleotide sequence ID" value="NZ_JAAXOT010000001.1"/>
</dbReference>
<comment type="caution">
    <text evidence="2">The sequence shown here is derived from an EMBL/GenBank/DDBJ whole genome shotgun (WGS) entry which is preliminary data.</text>
</comment>
<evidence type="ECO:0000313" key="3">
    <source>
        <dbReference type="Proteomes" id="UP000570678"/>
    </source>
</evidence>
<dbReference type="Proteomes" id="UP000570678">
    <property type="component" value="Unassembled WGS sequence"/>
</dbReference>
<sequence>MANPDNRRAPFRLPSARGAHILGDRIDQHPFAHRDIGDIDGKLAPLSTPNTPAPWV</sequence>
<proteinExistence type="predicted"/>
<dbReference type="EMBL" id="JAAXOT010000001">
    <property type="protein sequence ID" value="NKY54946.1"/>
    <property type="molecule type" value="Genomic_DNA"/>
</dbReference>
<keyword evidence="3" id="KW-1185">Reference proteome</keyword>
<accession>A0A846Y5X2</accession>
<organism evidence="2 3">
    <name type="scientific">Nocardia flavorosea</name>
    <dbReference type="NCBI Taxonomy" id="53429"/>
    <lineage>
        <taxon>Bacteria</taxon>
        <taxon>Bacillati</taxon>
        <taxon>Actinomycetota</taxon>
        <taxon>Actinomycetes</taxon>
        <taxon>Mycobacteriales</taxon>
        <taxon>Nocardiaceae</taxon>
        <taxon>Nocardia</taxon>
    </lineage>
</organism>
<gene>
    <name evidence="2" type="ORF">HGA15_01980</name>
</gene>
<name>A0A846Y5X2_9NOCA</name>